<dbReference type="EMBL" id="CP006939">
    <property type="protein sequence ID" value="AHC15257.1"/>
    <property type="molecule type" value="Genomic_DNA"/>
</dbReference>
<dbReference type="STRING" id="1307761.L21SP2_1884"/>
<dbReference type="eggNOG" id="COG1390">
    <property type="taxonomic scope" value="Bacteria"/>
</dbReference>
<dbReference type="EC" id="3.6.3.14" evidence="2"/>
<accession>V5WHE6</accession>
<sequence>MEVQVQDLLNTIKKEGVENARKEADEIIAKAKAEADSIIATARKEADQYKERAEAEARQFESSAKSAVSQAGRDILITVQKALQNSFDRIVEEAIAENFSGDKLADAVSTVVKSFKITGEIEIPQKEMKVLETQLKAKLGEQFKSGLELKVGKGLTGGFILKEKDGKAYYDFSEESIAEVIKNYLSQSISELIRVQQ</sequence>
<dbReference type="Gene3D" id="1.20.5.2950">
    <property type="match status" value="1"/>
</dbReference>
<dbReference type="KEGG" id="slr:L21SP2_1884"/>
<evidence type="ECO:0000313" key="2">
    <source>
        <dbReference type="EMBL" id="AHC15257.1"/>
    </source>
</evidence>
<keyword evidence="3" id="KW-1185">Reference proteome</keyword>
<dbReference type="GO" id="GO:0016787">
    <property type="term" value="F:hydrolase activity"/>
    <property type="evidence" value="ECO:0007669"/>
    <property type="project" value="UniProtKB-KW"/>
</dbReference>
<reference evidence="2 3" key="1">
    <citation type="journal article" date="2015" name="Stand. Genomic Sci.">
        <title>Complete genome sequence and description of Salinispira pacifica gen. nov., sp. nov., a novel spirochaete isolated form a hypersaline microbial mat.</title>
        <authorList>
            <person name="Ben Hania W."/>
            <person name="Joseph M."/>
            <person name="Schumann P."/>
            <person name="Bunk B."/>
            <person name="Fiebig A."/>
            <person name="Sproer C."/>
            <person name="Klenk H.P."/>
            <person name="Fardeau M.L."/>
            <person name="Spring S."/>
        </authorList>
    </citation>
    <scope>NUCLEOTIDE SEQUENCE [LARGE SCALE GENOMIC DNA]</scope>
    <source>
        <strain evidence="2 3">L21-RPul-D2</strain>
    </source>
</reference>
<dbReference type="HOGENOM" id="CLU_105793_0_1_12"/>
<keyword evidence="1" id="KW-0175">Coiled coil</keyword>
<dbReference type="Proteomes" id="UP000018680">
    <property type="component" value="Chromosome"/>
</dbReference>
<feature type="coiled-coil region" evidence="1">
    <location>
        <begin position="14"/>
        <end position="70"/>
    </location>
</feature>
<dbReference type="RefSeq" id="WP_024268174.1">
    <property type="nucleotide sequence ID" value="NC_023035.1"/>
</dbReference>
<keyword evidence="2" id="KW-0378">Hydrolase</keyword>
<evidence type="ECO:0000313" key="3">
    <source>
        <dbReference type="Proteomes" id="UP000018680"/>
    </source>
</evidence>
<dbReference type="OrthoDB" id="1771105at2"/>
<dbReference type="AlphaFoldDB" id="V5WHE6"/>
<evidence type="ECO:0000256" key="1">
    <source>
        <dbReference type="SAM" id="Coils"/>
    </source>
</evidence>
<proteinExistence type="predicted"/>
<gene>
    <name evidence="2" type="ORF">L21SP2_1884</name>
</gene>
<protein>
    <submittedName>
        <fullName evidence="2">V-type ATP synthase subunit E</fullName>
        <ecNumber evidence="2">3.6.3.14</ecNumber>
    </submittedName>
</protein>
<organism evidence="2 3">
    <name type="scientific">Salinispira pacifica</name>
    <dbReference type="NCBI Taxonomy" id="1307761"/>
    <lineage>
        <taxon>Bacteria</taxon>
        <taxon>Pseudomonadati</taxon>
        <taxon>Spirochaetota</taxon>
        <taxon>Spirochaetia</taxon>
        <taxon>Spirochaetales</taxon>
        <taxon>Spirochaetaceae</taxon>
        <taxon>Salinispira</taxon>
    </lineage>
</organism>
<name>V5WHE6_9SPIO</name>
<dbReference type="SUPFAM" id="SSF160527">
    <property type="entry name" value="V-type ATPase subunit E-like"/>
    <property type="match status" value="1"/>
</dbReference>